<evidence type="ECO:0000313" key="2">
    <source>
        <dbReference type="Proteomes" id="UP001596409"/>
    </source>
</evidence>
<comment type="caution">
    <text evidence="1">The sequence shown here is derived from an EMBL/GenBank/DDBJ whole genome shotgun (WGS) entry which is preliminary data.</text>
</comment>
<organism evidence="1 2">
    <name type="scientific">Streptomyces viridiviolaceus</name>
    <dbReference type="NCBI Taxonomy" id="68282"/>
    <lineage>
        <taxon>Bacteria</taxon>
        <taxon>Bacillati</taxon>
        <taxon>Actinomycetota</taxon>
        <taxon>Actinomycetes</taxon>
        <taxon>Kitasatosporales</taxon>
        <taxon>Streptomycetaceae</taxon>
        <taxon>Streptomyces</taxon>
    </lineage>
</organism>
<proteinExistence type="predicted"/>
<keyword evidence="2" id="KW-1185">Reference proteome</keyword>
<name>A0ABW2E9P5_9ACTN</name>
<dbReference type="EMBL" id="JBHSYM010000081">
    <property type="protein sequence ID" value="MFC7016749.1"/>
    <property type="molecule type" value="Genomic_DNA"/>
</dbReference>
<protein>
    <submittedName>
        <fullName evidence="1">Uncharacterized protein</fullName>
    </submittedName>
</protein>
<accession>A0ABW2E9P5</accession>
<dbReference type="RefSeq" id="WP_229880793.1">
    <property type="nucleotide sequence ID" value="NZ_BMWA01000010.1"/>
</dbReference>
<dbReference type="Proteomes" id="UP001596409">
    <property type="component" value="Unassembled WGS sequence"/>
</dbReference>
<gene>
    <name evidence="1" type="ORF">ACFQMH_34705</name>
</gene>
<reference evidence="2" key="1">
    <citation type="journal article" date="2019" name="Int. J. Syst. Evol. Microbiol.">
        <title>The Global Catalogue of Microorganisms (GCM) 10K type strain sequencing project: providing services to taxonomists for standard genome sequencing and annotation.</title>
        <authorList>
            <consortium name="The Broad Institute Genomics Platform"/>
            <consortium name="The Broad Institute Genome Sequencing Center for Infectious Disease"/>
            <person name="Wu L."/>
            <person name="Ma J."/>
        </authorList>
    </citation>
    <scope>NUCLEOTIDE SEQUENCE [LARGE SCALE GENOMIC DNA]</scope>
    <source>
        <strain evidence="2">JCM 4855</strain>
    </source>
</reference>
<evidence type="ECO:0000313" key="1">
    <source>
        <dbReference type="EMBL" id="MFC7016749.1"/>
    </source>
</evidence>
<sequence length="77" mass="8503">MIYKTFRGLPRDGGPTGAIWAQRVDHDTFADTLAVTAHLFQAEIPNGRVQRGRVQLGGQAAARRLGGRRKVIERTMS</sequence>